<dbReference type="EMBL" id="JALJOQ010000025">
    <property type="protein sequence ID" value="KAK9808245.1"/>
    <property type="molecule type" value="Genomic_DNA"/>
</dbReference>
<protein>
    <recommendedName>
        <fullName evidence="2">Formin-like protein</fullName>
    </recommendedName>
</protein>
<accession>A0AAW1PEL9</accession>
<dbReference type="InterPro" id="IPR042201">
    <property type="entry name" value="FH2_Formin_sf"/>
</dbReference>
<dbReference type="SUPFAM" id="SSF101447">
    <property type="entry name" value="Formin homology 2 domain (FH2 domain)"/>
    <property type="match status" value="1"/>
</dbReference>
<name>A0AAW1PEL9_9CHLO</name>
<evidence type="ECO:0000256" key="3">
    <source>
        <dbReference type="SAM" id="MobiDB-lite"/>
    </source>
</evidence>
<reference evidence="5 6" key="1">
    <citation type="journal article" date="2024" name="Nat. Commun.">
        <title>Phylogenomics reveals the evolutionary origins of lichenization in chlorophyte algae.</title>
        <authorList>
            <person name="Puginier C."/>
            <person name="Libourel C."/>
            <person name="Otte J."/>
            <person name="Skaloud P."/>
            <person name="Haon M."/>
            <person name="Grisel S."/>
            <person name="Petersen M."/>
            <person name="Berrin J.G."/>
            <person name="Delaux P.M."/>
            <person name="Dal Grande F."/>
            <person name="Keller J."/>
        </authorList>
    </citation>
    <scope>NUCLEOTIDE SEQUENCE [LARGE SCALE GENOMIC DNA]</scope>
    <source>
        <strain evidence="5 6">SAG 2036</strain>
    </source>
</reference>
<evidence type="ECO:0000313" key="6">
    <source>
        <dbReference type="Proteomes" id="UP001465755"/>
    </source>
</evidence>
<dbReference type="Gene3D" id="1.20.58.2220">
    <property type="entry name" value="Formin, FH2 domain"/>
    <property type="match status" value="1"/>
</dbReference>
<feature type="compositionally biased region" description="Pro residues" evidence="3">
    <location>
        <begin position="842"/>
        <end position="874"/>
    </location>
</feature>
<proteinExistence type="inferred from homology"/>
<feature type="compositionally biased region" description="Pro residues" evidence="3">
    <location>
        <begin position="826"/>
        <end position="835"/>
    </location>
</feature>
<dbReference type="PANTHER" id="PTHR45733">
    <property type="entry name" value="FORMIN-J"/>
    <property type="match status" value="1"/>
</dbReference>
<dbReference type="SMART" id="SM00498">
    <property type="entry name" value="FH2"/>
    <property type="match status" value="1"/>
</dbReference>
<feature type="domain" description="FH2" evidence="4">
    <location>
        <begin position="938"/>
        <end position="1347"/>
    </location>
</feature>
<gene>
    <name evidence="5" type="ORF">WJX73_003078</name>
</gene>
<organism evidence="5 6">
    <name type="scientific">Symbiochloris irregularis</name>
    <dbReference type="NCBI Taxonomy" id="706552"/>
    <lineage>
        <taxon>Eukaryota</taxon>
        <taxon>Viridiplantae</taxon>
        <taxon>Chlorophyta</taxon>
        <taxon>core chlorophytes</taxon>
        <taxon>Trebouxiophyceae</taxon>
        <taxon>Trebouxiales</taxon>
        <taxon>Trebouxiaceae</taxon>
        <taxon>Symbiochloris</taxon>
    </lineage>
</organism>
<feature type="compositionally biased region" description="Basic and acidic residues" evidence="3">
    <location>
        <begin position="435"/>
        <end position="446"/>
    </location>
</feature>
<evidence type="ECO:0000256" key="2">
    <source>
        <dbReference type="RuleBase" id="RU361260"/>
    </source>
</evidence>
<feature type="region of interest" description="Disordered" evidence="3">
    <location>
        <begin position="433"/>
        <end position="469"/>
    </location>
</feature>
<comment type="caution">
    <text evidence="5">The sequence shown here is derived from an EMBL/GenBank/DDBJ whole genome shotgun (WGS) entry which is preliminary data.</text>
</comment>
<sequence length="1348" mass="145936">MAALGPQSPEGSATRCAPEFELSGPPRAPFPPRRDRDEALEELVDLLQHLLQAGDGSEILHSFNEVLRALCKLPRGLLNQDHFQCLRLVMRCGAQDRRVRRLKHVMWHKLPAKEGEVFMLLVTCLIKEYPAAWGRIGALSIMPTLLTQAMFSMCLRFAKDREEALADMTQVLMVYVSDYDAIFIEEPLSPADHMLIAEEDLRFCLDVRTLPACAQCGLHQHKQLENTIGARILPAINFMKANVQEGTGNSMDVWNAAKSAAYTAARGNVQLVKAGLLCADCEHCAPDWWLDPDSAAMHDTWPTWAQEPCTDWLEWALKCEQLLEWWQLSRAQEVPQDPAGPLVSSAPIKVDTGLPRLQSIPSWCIAASTSRPVSRGLEESPVPEWQGEEAVEESPASVCGQSASALEREDSGFHMPCEEFYGDQAMSPTRKRSREHAAFEACDPHSKRQSTTSEPASRWETDSDSDTEDWQSCGEFYADPEDLADWPGVENTTAALLAGDGGECSKAGVATPAAECDDGGWCDSANAVDTMEATILEGDKCCKAGVVAPAADCMGEVHANPPEVVSLVSQNGSSPPQPSSPVMASERRSPLQEDEIDSPRSTAGAVQAPLSSPGFIFEGDLLDGSAYVPPAGTAAPAPSTCASDFMTAHSTASDEPQHLERRCSSLAGPSSEEQPQQGLDHTMADHDGVGGPAEPPATPPHPEGAVSPLACRSLEQCNPAPPTADSQASEAGPLRLEVQEEEARLLPGDNPHMAMKAAKYLGRMTKMVQSLEAAKAVVKSSLSNLGRPRSAPTKRPAPEAEPSDPQDTPSKGPEASKAARTFKAPPAAPPLPPPVGGKTPPKTAPPPVPPPLPPGGKTPPKTAPPPVAPPPPKAPGSGTKAPPAAPPPPSGGPGYKGPPAAKPSINLKTKAPPAKTPAAAEVEKPKEEPETSETSTLVPVTARQLKTLRTIHWDKIDSQKVVKGNTVWSAEEQDALKVQLDFTELEALFQLRENKALEKQVKNLIKCVTLNTSESRLHKLNLHRSSLQTKLTNPEIREAILALDKDCLTAEVLKNLVILAPTLEERNSINDFLQGKHPRYKGKSDVAELGEGEQFQASIVDIPAFAGRCDAIMFSIQFEEELELERRALTRLRNLCQELRSRELRILLLAILNAGNHLNAEGATVKEAVGAFSLKMLTKLTLIRGVDEGKTNFLKVILRQLARTDPSILTLGNRLKDVSWAASKYQLSDSLTGIDRTKEGLINMRKQLKAAEAAGGADNESFVQNAIPLLASATQSLQGTQALYQQAWDENRDTYEYFGQTFEEDKPLGHMEFLNEFVEAYNKIVADDEFQKGLSSKSPAKDKSLVLS</sequence>
<evidence type="ECO:0000313" key="5">
    <source>
        <dbReference type="EMBL" id="KAK9808245.1"/>
    </source>
</evidence>
<feature type="compositionally biased region" description="Pro residues" evidence="3">
    <location>
        <begin position="693"/>
        <end position="702"/>
    </location>
</feature>
<evidence type="ECO:0000259" key="4">
    <source>
        <dbReference type="PROSITE" id="PS51444"/>
    </source>
</evidence>
<evidence type="ECO:0000256" key="1">
    <source>
        <dbReference type="ARBA" id="ARBA00006468"/>
    </source>
</evidence>
<comment type="similarity">
    <text evidence="1">Belongs to the formin-like family. Class-II subfamily.</text>
</comment>
<dbReference type="PROSITE" id="PS51444">
    <property type="entry name" value="FH2"/>
    <property type="match status" value="1"/>
</dbReference>
<feature type="compositionally biased region" description="Low complexity" evidence="3">
    <location>
        <begin position="897"/>
        <end position="920"/>
    </location>
</feature>
<dbReference type="Proteomes" id="UP001465755">
    <property type="component" value="Unassembled WGS sequence"/>
</dbReference>
<feature type="region of interest" description="Disordered" evidence="3">
    <location>
        <begin position="779"/>
        <end position="937"/>
    </location>
</feature>
<feature type="region of interest" description="Disordered" evidence="3">
    <location>
        <begin position="649"/>
        <end position="707"/>
    </location>
</feature>
<feature type="compositionally biased region" description="Polar residues" evidence="3">
    <location>
        <begin position="667"/>
        <end position="679"/>
    </location>
</feature>
<feature type="region of interest" description="Disordered" evidence="3">
    <location>
        <begin position="566"/>
        <end position="608"/>
    </location>
</feature>
<dbReference type="InterPro" id="IPR015425">
    <property type="entry name" value="FH2_Formin"/>
</dbReference>
<keyword evidence="6" id="KW-1185">Reference proteome</keyword>
<dbReference type="InterPro" id="IPR051144">
    <property type="entry name" value="Formin_homology_domain"/>
</dbReference>
<dbReference type="PANTHER" id="PTHR45733:SF8">
    <property type="entry name" value="FORMIN-J"/>
    <property type="match status" value="1"/>
</dbReference>
<feature type="region of interest" description="Disordered" evidence="3">
    <location>
        <begin position="1"/>
        <end position="34"/>
    </location>
</feature>
<dbReference type="Pfam" id="PF02181">
    <property type="entry name" value="FH2"/>
    <property type="match status" value="1"/>
</dbReference>